<feature type="compositionally biased region" description="Basic and acidic residues" evidence="3">
    <location>
        <begin position="81"/>
        <end position="104"/>
    </location>
</feature>
<dbReference type="Proteomes" id="UP000305948">
    <property type="component" value="Unassembled WGS sequence"/>
</dbReference>
<dbReference type="GO" id="GO:0019843">
    <property type="term" value="F:rRNA binding"/>
    <property type="evidence" value="ECO:0007669"/>
    <property type="project" value="TreeGrafter"/>
</dbReference>
<feature type="region of interest" description="Disordered" evidence="3">
    <location>
        <begin position="158"/>
        <end position="185"/>
    </location>
</feature>
<protein>
    <recommendedName>
        <fullName evidence="4">RRM domain-containing protein</fullName>
    </recommendedName>
</protein>
<proteinExistence type="predicted"/>
<evidence type="ECO:0000259" key="4">
    <source>
        <dbReference type="PROSITE" id="PS50102"/>
    </source>
</evidence>
<dbReference type="InterPro" id="IPR034228">
    <property type="entry name" value="Nop6_RRM"/>
</dbReference>
<dbReference type="OrthoDB" id="167718at2759"/>
<feature type="compositionally biased region" description="Basic residues" evidence="3">
    <location>
        <begin position="1"/>
        <end position="23"/>
    </location>
</feature>
<dbReference type="GO" id="GO:0005730">
    <property type="term" value="C:nucleolus"/>
    <property type="evidence" value="ECO:0007669"/>
    <property type="project" value="TreeGrafter"/>
</dbReference>
<evidence type="ECO:0000313" key="6">
    <source>
        <dbReference type="Proteomes" id="UP000305948"/>
    </source>
</evidence>
<evidence type="ECO:0000313" key="5">
    <source>
        <dbReference type="EMBL" id="TFK56572.1"/>
    </source>
</evidence>
<feature type="region of interest" description="Disordered" evidence="3">
    <location>
        <begin position="1"/>
        <end position="131"/>
    </location>
</feature>
<gene>
    <name evidence="5" type="ORF">OE88DRAFT_1730049</name>
</gene>
<feature type="compositionally biased region" description="Acidic residues" evidence="3">
    <location>
        <begin position="115"/>
        <end position="127"/>
    </location>
</feature>
<dbReference type="InterPro" id="IPR000504">
    <property type="entry name" value="RRM_dom"/>
</dbReference>
<evidence type="ECO:0000256" key="2">
    <source>
        <dbReference type="PROSITE-ProRule" id="PRU00176"/>
    </source>
</evidence>
<dbReference type="SMART" id="SM00360">
    <property type="entry name" value="RRM"/>
    <property type="match status" value="1"/>
</dbReference>
<dbReference type="Gene3D" id="3.30.70.330">
    <property type="match status" value="1"/>
</dbReference>
<keyword evidence="1 2" id="KW-0694">RNA-binding</keyword>
<dbReference type="GO" id="GO:0042274">
    <property type="term" value="P:ribosomal small subunit biogenesis"/>
    <property type="evidence" value="ECO:0007669"/>
    <property type="project" value="TreeGrafter"/>
</dbReference>
<dbReference type="PROSITE" id="PS50102">
    <property type="entry name" value="RRM"/>
    <property type="match status" value="1"/>
</dbReference>
<organism evidence="5 6">
    <name type="scientific">Heliocybe sulcata</name>
    <dbReference type="NCBI Taxonomy" id="5364"/>
    <lineage>
        <taxon>Eukaryota</taxon>
        <taxon>Fungi</taxon>
        <taxon>Dikarya</taxon>
        <taxon>Basidiomycota</taxon>
        <taxon>Agaricomycotina</taxon>
        <taxon>Agaricomycetes</taxon>
        <taxon>Gloeophyllales</taxon>
        <taxon>Gloeophyllaceae</taxon>
        <taxon>Heliocybe</taxon>
    </lineage>
</organism>
<feature type="compositionally biased region" description="Basic and acidic residues" evidence="3">
    <location>
        <begin position="48"/>
        <end position="61"/>
    </location>
</feature>
<accession>A0A5C3NGR8</accession>
<dbReference type="Pfam" id="PF00076">
    <property type="entry name" value="RRM_1"/>
    <property type="match status" value="1"/>
</dbReference>
<dbReference type="EMBL" id="ML213503">
    <property type="protein sequence ID" value="TFK56572.1"/>
    <property type="molecule type" value="Genomic_DNA"/>
</dbReference>
<dbReference type="PANTHER" id="PTHR23236">
    <property type="entry name" value="EUKARYOTIC TRANSLATION INITIATION FACTOR 4B/4H"/>
    <property type="match status" value="1"/>
</dbReference>
<keyword evidence="6" id="KW-1185">Reference proteome</keyword>
<feature type="domain" description="RRM" evidence="4">
    <location>
        <begin position="140"/>
        <end position="224"/>
    </location>
</feature>
<name>A0A5C3NGR8_9AGAM</name>
<reference evidence="5 6" key="1">
    <citation type="journal article" date="2019" name="Nat. Ecol. Evol.">
        <title>Megaphylogeny resolves global patterns of mushroom evolution.</title>
        <authorList>
            <person name="Varga T."/>
            <person name="Krizsan K."/>
            <person name="Foldi C."/>
            <person name="Dima B."/>
            <person name="Sanchez-Garcia M."/>
            <person name="Sanchez-Ramirez S."/>
            <person name="Szollosi G.J."/>
            <person name="Szarkandi J.G."/>
            <person name="Papp V."/>
            <person name="Albert L."/>
            <person name="Andreopoulos W."/>
            <person name="Angelini C."/>
            <person name="Antonin V."/>
            <person name="Barry K.W."/>
            <person name="Bougher N.L."/>
            <person name="Buchanan P."/>
            <person name="Buyck B."/>
            <person name="Bense V."/>
            <person name="Catcheside P."/>
            <person name="Chovatia M."/>
            <person name="Cooper J."/>
            <person name="Damon W."/>
            <person name="Desjardin D."/>
            <person name="Finy P."/>
            <person name="Geml J."/>
            <person name="Haridas S."/>
            <person name="Hughes K."/>
            <person name="Justo A."/>
            <person name="Karasinski D."/>
            <person name="Kautmanova I."/>
            <person name="Kiss B."/>
            <person name="Kocsube S."/>
            <person name="Kotiranta H."/>
            <person name="LaButti K.M."/>
            <person name="Lechner B.E."/>
            <person name="Liimatainen K."/>
            <person name="Lipzen A."/>
            <person name="Lukacs Z."/>
            <person name="Mihaltcheva S."/>
            <person name="Morgado L.N."/>
            <person name="Niskanen T."/>
            <person name="Noordeloos M.E."/>
            <person name="Ohm R.A."/>
            <person name="Ortiz-Santana B."/>
            <person name="Ovrebo C."/>
            <person name="Racz N."/>
            <person name="Riley R."/>
            <person name="Savchenko A."/>
            <person name="Shiryaev A."/>
            <person name="Soop K."/>
            <person name="Spirin V."/>
            <person name="Szebenyi C."/>
            <person name="Tomsovsky M."/>
            <person name="Tulloss R.E."/>
            <person name="Uehling J."/>
            <person name="Grigoriev I.V."/>
            <person name="Vagvolgyi C."/>
            <person name="Papp T."/>
            <person name="Martin F.M."/>
            <person name="Miettinen O."/>
            <person name="Hibbett D.S."/>
            <person name="Nagy L.G."/>
        </authorList>
    </citation>
    <scope>NUCLEOTIDE SEQUENCE [LARGE SCALE GENOMIC DNA]</scope>
    <source>
        <strain evidence="5 6">OMC1185</strain>
    </source>
</reference>
<dbReference type="AlphaFoldDB" id="A0A5C3NGR8"/>
<evidence type="ECO:0000256" key="3">
    <source>
        <dbReference type="SAM" id="MobiDB-lite"/>
    </source>
</evidence>
<feature type="region of interest" description="Disordered" evidence="3">
    <location>
        <begin position="221"/>
        <end position="328"/>
    </location>
</feature>
<dbReference type="PANTHER" id="PTHR23236:SF51">
    <property type="entry name" value="NUCLEOLAR PROTEIN 6"/>
    <property type="match status" value="1"/>
</dbReference>
<dbReference type="CDD" id="cd12400">
    <property type="entry name" value="RRM_Nop6"/>
    <property type="match status" value="1"/>
</dbReference>
<sequence length="328" mass="35833">MSSQKLTKKQKKAIAFRERKGKGKARDDGGNDIPVQEDQGLASIQVADVEHADDGAQREEGGAAADGRGGEVVGKSRKRKREEEAAGKGKEKDGKGEKEEGRAKPEKKRKKAAKDEDEADAEGEVDLDGQKSVKKDKQRYILFVGNLKYTTSQDAIQDHFSACDPPPTIRLLTPKPKKDSKAPTAKSKGCAFLEFTSRNALQQALKLHHSTLDGRQINVELTAGGGGKSEQRITKLKQRNKELEAQRKKRMEKQQVGPQNKGEVPAEESLQRARFSSTSGVGDAPNTKHTWTVDDSSDPQKRKRGKKQKGGDKKPSFMATGVNAIPVG</sequence>
<dbReference type="SUPFAM" id="SSF54928">
    <property type="entry name" value="RNA-binding domain, RBD"/>
    <property type="match status" value="1"/>
</dbReference>
<dbReference type="STRING" id="5364.A0A5C3NGR8"/>
<evidence type="ECO:0000256" key="1">
    <source>
        <dbReference type="ARBA" id="ARBA00022884"/>
    </source>
</evidence>
<feature type="compositionally biased region" description="Basic and acidic residues" evidence="3">
    <location>
        <begin position="229"/>
        <end position="246"/>
    </location>
</feature>
<dbReference type="InterPro" id="IPR012677">
    <property type="entry name" value="Nucleotide-bd_a/b_plait_sf"/>
</dbReference>
<dbReference type="InterPro" id="IPR035979">
    <property type="entry name" value="RBD_domain_sf"/>
</dbReference>